<evidence type="ECO:0000313" key="3">
    <source>
        <dbReference type="Proteomes" id="UP000320722"/>
    </source>
</evidence>
<dbReference type="PROSITE" id="PS51257">
    <property type="entry name" value="PROKAR_LIPOPROTEIN"/>
    <property type="match status" value="1"/>
</dbReference>
<gene>
    <name evidence="2" type="ORF">V6x_41680</name>
</gene>
<dbReference type="EMBL" id="CP036347">
    <property type="protein sequence ID" value="QDU04440.1"/>
    <property type="molecule type" value="Genomic_DNA"/>
</dbReference>
<protein>
    <submittedName>
        <fullName evidence="2">Uncharacterized protein</fullName>
    </submittedName>
</protein>
<proteinExistence type="predicted"/>
<name>A0A517WGQ4_9PLAN</name>
<keyword evidence="1" id="KW-0812">Transmembrane</keyword>
<evidence type="ECO:0000256" key="1">
    <source>
        <dbReference type="SAM" id="Phobius"/>
    </source>
</evidence>
<reference evidence="2 3" key="1">
    <citation type="submission" date="2019-02" db="EMBL/GenBank/DDBJ databases">
        <title>Deep-cultivation of Planctomycetes and their phenomic and genomic characterization uncovers novel biology.</title>
        <authorList>
            <person name="Wiegand S."/>
            <person name="Jogler M."/>
            <person name="Boedeker C."/>
            <person name="Pinto D."/>
            <person name="Vollmers J."/>
            <person name="Rivas-Marin E."/>
            <person name="Kohn T."/>
            <person name="Peeters S.H."/>
            <person name="Heuer A."/>
            <person name="Rast P."/>
            <person name="Oberbeckmann S."/>
            <person name="Bunk B."/>
            <person name="Jeske O."/>
            <person name="Meyerdierks A."/>
            <person name="Storesund J.E."/>
            <person name="Kallscheuer N."/>
            <person name="Luecker S."/>
            <person name="Lage O.M."/>
            <person name="Pohl T."/>
            <person name="Merkel B.J."/>
            <person name="Hornburger P."/>
            <person name="Mueller R.-W."/>
            <person name="Bruemmer F."/>
            <person name="Labrenz M."/>
            <person name="Spormann A.M."/>
            <person name="Op den Camp H."/>
            <person name="Overmann J."/>
            <person name="Amann R."/>
            <person name="Jetten M.S.M."/>
            <person name="Mascher T."/>
            <person name="Medema M.H."/>
            <person name="Devos D.P."/>
            <person name="Kaster A.-K."/>
            <person name="Ovreas L."/>
            <person name="Rohde M."/>
            <person name="Galperin M.Y."/>
            <person name="Jogler C."/>
        </authorList>
    </citation>
    <scope>NUCLEOTIDE SEQUENCE [LARGE SCALE GENOMIC DNA]</scope>
    <source>
        <strain evidence="2 3">V6</strain>
    </source>
</reference>
<feature type="transmembrane region" description="Helical" evidence="1">
    <location>
        <begin position="58"/>
        <end position="80"/>
    </location>
</feature>
<feature type="transmembrane region" description="Helical" evidence="1">
    <location>
        <begin position="86"/>
        <end position="106"/>
    </location>
</feature>
<organism evidence="2 3">
    <name type="scientific">Gimesia chilikensis</name>
    <dbReference type="NCBI Taxonomy" id="2605989"/>
    <lineage>
        <taxon>Bacteria</taxon>
        <taxon>Pseudomonadati</taxon>
        <taxon>Planctomycetota</taxon>
        <taxon>Planctomycetia</taxon>
        <taxon>Planctomycetales</taxon>
        <taxon>Planctomycetaceae</taxon>
        <taxon>Gimesia</taxon>
    </lineage>
</organism>
<dbReference type="AlphaFoldDB" id="A0A517WGQ4"/>
<accession>A0A517WGQ4</accession>
<sequence>MFIEYLKMILLINASLGCLFWALQLAESYLAAVLCIAFLWIAFILFTNILDRSQNMKINLLVVMLLGLTYFITDPGGFFSFRYGPFSAPTVAVMILTLILFDLLNLEPENQ</sequence>
<evidence type="ECO:0000313" key="2">
    <source>
        <dbReference type="EMBL" id="QDU04440.1"/>
    </source>
</evidence>
<keyword evidence="1" id="KW-1133">Transmembrane helix</keyword>
<feature type="transmembrane region" description="Helical" evidence="1">
    <location>
        <begin position="29"/>
        <end position="46"/>
    </location>
</feature>
<keyword evidence="1" id="KW-0472">Membrane</keyword>
<dbReference type="Proteomes" id="UP000320722">
    <property type="component" value="Chromosome"/>
</dbReference>
<feature type="transmembrane region" description="Helical" evidence="1">
    <location>
        <begin position="5"/>
        <end position="23"/>
    </location>
</feature>